<feature type="non-terminal residue" evidence="2">
    <location>
        <position position="105"/>
    </location>
</feature>
<dbReference type="EMBL" id="CAJVPI010003206">
    <property type="protein sequence ID" value="CAG8655689.1"/>
    <property type="molecule type" value="Genomic_DNA"/>
</dbReference>
<keyword evidence="3" id="KW-1185">Reference proteome</keyword>
<accession>A0A9N9H4B3</accession>
<evidence type="ECO:0000313" key="3">
    <source>
        <dbReference type="Proteomes" id="UP000789739"/>
    </source>
</evidence>
<reference evidence="2" key="1">
    <citation type="submission" date="2021-06" db="EMBL/GenBank/DDBJ databases">
        <authorList>
            <person name="Kallberg Y."/>
            <person name="Tangrot J."/>
            <person name="Rosling A."/>
        </authorList>
    </citation>
    <scope>NUCLEOTIDE SEQUENCE</scope>
    <source>
        <strain evidence="2">BR232B</strain>
    </source>
</reference>
<sequence>ETATTQFSKEEHSSGNESSGLSTPKYDGSEKADTLNEALDKITMYMCSTTCKKNRQQKEGVLLGCTIMTGHLLKKSLNIYEKLVIISLDNDGIIIVNAAQNTKCG</sequence>
<protein>
    <submittedName>
        <fullName evidence="2">6761_t:CDS:1</fullName>
    </submittedName>
</protein>
<evidence type="ECO:0000256" key="1">
    <source>
        <dbReference type="SAM" id="MobiDB-lite"/>
    </source>
</evidence>
<evidence type="ECO:0000313" key="2">
    <source>
        <dbReference type="EMBL" id="CAG8655689.1"/>
    </source>
</evidence>
<feature type="region of interest" description="Disordered" evidence="1">
    <location>
        <begin position="1"/>
        <end position="30"/>
    </location>
</feature>
<organism evidence="2 3">
    <name type="scientific">Paraglomus brasilianum</name>
    <dbReference type="NCBI Taxonomy" id="144538"/>
    <lineage>
        <taxon>Eukaryota</taxon>
        <taxon>Fungi</taxon>
        <taxon>Fungi incertae sedis</taxon>
        <taxon>Mucoromycota</taxon>
        <taxon>Glomeromycotina</taxon>
        <taxon>Glomeromycetes</taxon>
        <taxon>Paraglomerales</taxon>
        <taxon>Paraglomeraceae</taxon>
        <taxon>Paraglomus</taxon>
    </lineage>
</organism>
<dbReference type="Proteomes" id="UP000789739">
    <property type="component" value="Unassembled WGS sequence"/>
</dbReference>
<name>A0A9N9H4B3_9GLOM</name>
<gene>
    <name evidence="2" type="ORF">PBRASI_LOCUS10502</name>
</gene>
<comment type="caution">
    <text evidence="2">The sequence shown here is derived from an EMBL/GenBank/DDBJ whole genome shotgun (WGS) entry which is preliminary data.</text>
</comment>
<dbReference type="AlphaFoldDB" id="A0A9N9H4B3"/>
<proteinExistence type="predicted"/>